<dbReference type="PANTHER" id="PTHR38693">
    <property type="entry name" value="UBIQUINONE BIOSYNTHESIS PROTEIN UBIJ"/>
    <property type="match status" value="1"/>
</dbReference>
<dbReference type="UniPathway" id="UPA00232"/>
<evidence type="ECO:0000256" key="2">
    <source>
        <dbReference type="SAM" id="Coils"/>
    </source>
</evidence>
<dbReference type="PANTHER" id="PTHR38693:SF1">
    <property type="entry name" value="UBIQUINONE BIOSYNTHESIS ACCESSORY FACTOR UBIJ"/>
    <property type="match status" value="1"/>
</dbReference>
<comment type="function">
    <text evidence="1">Required for ubiquinone (coenzyme Q) biosynthesis. Binds hydrophobic ubiquinone biosynthetic intermediates via its SCP2 domain and is essential for the stability of the Ubi complex. May constitute a docking platform where Ubi enzymes assemble and access their SCP2-bound polyprenyl substrates.</text>
</comment>
<keyword evidence="1" id="KW-0963">Cytoplasm</keyword>
<dbReference type="GO" id="GO:0006744">
    <property type="term" value="P:ubiquinone biosynthetic process"/>
    <property type="evidence" value="ECO:0007669"/>
    <property type="project" value="UniProtKB-UniRule"/>
</dbReference>
<protein>
    <recommendedName>
        <fullName evidence="1">Ubiquinone biosynthesis accessory factor UbiJ</fullName>
    </recommendedName>
</protein>
<dbReference type="EMBL" id="JEMX01000162">
    <property type="protein sequence ID" value="EXI75781.1"/>
    <property type="molecule type" value="Genomic_DNA"/>
</dbReference>
<dbReference type="InterPro" id="IPR038989">
    <property type="entry name" value="UbiJ"/>
</dbReference>
<comment type="similarity">
    <text evidence="1">Belongs to the UbiJ family.</text>
</comment>
<evidence type="ECO:0000313" key="3">
    <source>
        <dbReference type="EMBL" id="EXI75781.1"/>
    </source>
</evidence>
<keyword evidence="2" id="KW-0175">Coiled coil</keyword>
<keyword evidence="1" id="KW-0831">Ubiquinone biosynthesis</keyword>
<organism evidence="3 4">
    <name type="scientific">Candidatus Accumulibacter appositus</name>
    <dbReference type="NCBI Taxonomy" id="1454003"/>
    <lineage>
        <taxon>Bacteria</taxon>
        <taxon>Pseudomonadati</taxon>
        <taxon>Pseudomonadota</taxon>
        <taxon>Betaproteobacteria</taxon>
        <taxon>Candidatus Accumulibacter</taxon>
    </lineage>
</organism>
<dbReference type="HAMAP" id="MF_02215">
    <property type="entry name" value="UbiJ"/>
    <property type="match status" value="1"/>
</dbReference>
<evidence type="ECO:0000313" key="4">
    <source>
        <dbReference type="Proteomes" id="UP000021816"/>
    </source>
</evidence>
<dbReference type="AlphaFoldDB" id="A0A011NKI5"/>
<gene>
    <name evidence="1" type="primary">ubiJ</name>
    <name evidence="3" type="ORF">AW10_04200</name>
</gene>
<accession>A0A011NKI5</accession>
<dbReference type="Proteomes" id="UP000021816">
    <property type="component" value="Unassembled WGS sequence"/>
</dbReference>
<dbReference type="PATRIC" id="fig|1454003.3.peg.4265"/>
<comment type="subcellular location">
    <subcellularLocation>
        <location evidence="1">Cytoplasm</location>
    </subcellularLocation>
</comment>
<sequence>MWAQPPLAVINHLLTGEDWARARLTGFAGQTARLEFASVRLQFTILESGLLTAAEAAAPVAVSIRLPDNAPLRALTDRPSLFSAATISGSVDLAETLAFVFRNLRWDVEHDLSQVLGDIVGRRATRLLKGVAQWQARSAQNLALGLAEYLTEEEKAVAPRRDIEAFCAAVDALRDDCSRLEKRLGRMDRAALAAVGRVR</sequence>
<feature type="coiled-coil region" evidence="2">
    <location>
        <begin position="163"/>
        <end position="190"/>
    </location>
</feature>
<reference evidence="3 4" key="1">
    <citation type="submission" date="2014-02" db="EMBL/GenBank/DDBJ databases">
        <title>Expanding our view of genomic diversity in Candidatus Accumulibacter clades.</title>
        <authorList>
            <person name="Skennerton C.T."/>
            <person name="Barr J.J."/>
            <person name="Slater F.R."/>
            <person name="Bond P.L."/>
            <person name="Tyson G.W."/>
        </authorList>
    </citation>
    <scope>NUCLEOTIDE SEQUENCE [LARGE SCALE GENOMIC DNA]</scope>
    <source>
        <strain evidence="4">BA-92</strain>
    </source>
</reference>
<evidence type="ECO:0000256" key="1">
    <source>
        <dbReference type="HAMAP-Rule" id="MF_02215"/>
    </source>
</evidence>
<dbReference type="GO" id="GO:0005737">
    <property type="term" value="C:cytoplasm"/>
    <property type="evidence" value="ECO:0007669"/>
    <property type="project" value="UniProtKB-SubCell"/>
</dbReference>
<name>A0A011NKI5_9PROT</name>
<comment type="caution">
    <text evidence="3">The sequence shown here is derived from an EMBL/GenBank/DDBJ whole genome shotgun (WGS) entry which is preliminary data.</text>
</comment>
<proteinExistence type="inferred from homology"/>
<dbReference type="STRING" id="1454003.AW10_04200"/>
<comment type="pathway">
    <text evidence="1">Cofactor biosynthesis; ubiquinone biosynthesis.</text>
</comment>